<dbReference type="Proteomes" id="UP000253383">
    <property type="component" value="Unassembled WGS sequence"/>
</dbReference>
<evidence type="ECO:0000256" key="2">
    <source>
        <dbReference type="ARBA" id="ARBA00022448"/>
    </source>
</evidence>
<keyword evidence="3 6" id="KW-0812">Transmembrane</keyword>
<dbReference type="GO" id="GO:0022857">
    <property type="term" value="F:transmembrane transporter activity"/>
    <property type="evidence" value="ECO:0007669"/>
    <property type="project" value="InterPro"/>
</dbReference>
<feature type="transmembrane region" description="Helical" evidence="6">
    <location>
        <begin position="355"/>
        <end position="380"/>
    </location>
</feature>
<feature type="transmembrane region" description="Helical" evidence="6">
    <location>
        <begin position="23"/>
        <end position="46"/>
    </location>
</feature>
<dbReference type="Pfam" id="PF07690">
    <property type="entry name" value="MFS_1"/>
    <property type="match status" value="1"/>
</dbReference>
<dbReference type="EMBL" id="QOWE01000023">
    <property type="protein sequence ID" value="RCR66992.1"/>
    <property type="molecule type" value="Genomic_DNA"/>
</dbReference>
<dbReference type="InterPro" id="IPR011701">
    <property type="entry name" value="MFS"/>
</dbReference>
<feature type="transmembrane region" description="Helical" evidence="6">
    <location>
        <begin position="58"/>
        <end position="79"/>
    </location>
</feature>
<evidence type="ECO:0000313" key="9">
    <source>
        <dbReference type="Proteomes" id="UP000253383"/>
    </source>
</evidence>
<evidence type="ECO:0000256" key="6">
    <source>
        <dbReference type="SAM" id="Phobius"/>
    </source>
</evidence>
<dbReference type="InterPro" id="IPR036259">
    <property type="entry name" value="MFS_trans_sf"/>
</dbReference>
<dbReference type="AlphaFoldDB" id="A0A368JHH4"/>
<evidence type="ECO:0000259" key="7">
    <source>
        <dbReference type="PROSITE" id="PS50850"/>
    </source>
</evidence>
<feature type="transmembrane region" description="Helical" evidence="6">
    <location>
        <begin position="150"/>
        <end position="171"/>
    </location>
</feature>
<dbReference type="InterPro" id="IPR020846">
    <property type="entry name" value="MFS_dom"/>
</dbReference>
<feature type="transmembrane region" description="Helical" evidence="6">
    <location>
        <begin position="177"/>
        <end position="198"/>
    </location>
</feature>
<keyword evidence="5 6" id="KW-0472">Membrane</keyword>
<feature type="transmembrane region" description="Helical" evidence="6">
    <location>
        <begin position="264"/>
        <end position="285"/>
    </location>
</feature>
<evidence type="ECO:0000256" key="4">
    <source>
        <dbReference type="ARBA" id="ARBA00022989"/>
    </source>
</evidence>
<feature type="transmembrane region" description="Helical" evidence="6">
    <location>
        <begin position="91"/>
        <end position="114"/>
    </location>
</feature>
<evidence type="ECO:0000256" key="5">
    <source>
        <dbReference type="ARBA" id="ARBA00023136"/>
    </source>
</evidence>
<comment type="subcellular location">
    <subcellularLocation>
        <location evidence="1">Membrane</location>
        <topology evidence="1">Multi-pass membrane protein</topology>
    </subcellularLocation>
</comment>
<comment type="caution">
    <text evidence="8">The sequence shown here is derived from an EMBL/GenBank/DDBJ whole genome shotgun (WGS) entry which is preliminary data.</text>
</comment>
<evidence type="ECO:0000313" key="8">
    <source>
        <dbReference type="EMBL" id="RCR66992.1"/>
    </source>
</evidence>
<dbReference type="PANTHER" id="PTHR23505">
    <property type="entry name" value="SPINSTER"/>
    <property type="match status" value="1"/>
</dbReference>
<name>A0A368JHH4_9BACT</name>
<reference evidence="8 9" key="1">
    <citation type="submission" date="2018-07" db="EMBL/GenBank/DDBJ databases">
        <title>Genome analysis of Larkinella rosea.</title>
        <authorList>
            <person name="Zhou Z."/>
            <person name="Wang G."/>
        </authorList>
    </citation>
    <scope>NUCLEOTIDE SEQUENCE [LARGE SCALE GENOMIC DNA]</scope>
    <source>
        <strain evidence="9">zzj9</strain>
    </source>
</reference>
<dbReference type="OrthoDB" id="9788453at2"/>
<dbReference type="PANTHER" id="PTHR23505:SF79">
    <property type="entry name" value="PROTEIN SPINSTER"/>
    <property type="match status" value="1"/>
</dbReference>
<evidence type="ECO:0000256" key="1">
    <source>
        <dbReference type="ARBA" id="ARBA00004141"/>
    </source>
</evidence>
<evidence type="ECO:0000256" key="3">
    <source>
        <dbReference type="ARBA" id="ARBA00022692"/>
    </source>
</evidence>
<feature type="transmembrane region" description="Helical" evidence="6">
    <location>
        <begin position="225"/>
        <end position="252"/>
    </location>
</feature>
<keyword evidence="4 6" id="KW-1133">Transmembrane helix</keyword>
<keyword evidence="2" id="KW-0813">Transport</keyword>
<protein>
    <submittedName>
        <fullName evidence="8">MFS transporter</fullName>
    </submittedName>
</protein>
<dbReference type="InterPro" id="IPR044770">
    <property type="entry name" value="MFS_spinster-like"/>
</dbReference>
<dbReference type="PROSITE" id="PS50850">
    <property type="entry name" value="MFS"/>
    <property type="match status" value="1"/>
</dbReference>
<accession>A0A368JHH4</accession>
<feature type="domain" description="Major facilitator superfamily (MFS) profile" evidence="7">
    <location>
        <begin position="24"/>
        <end position="418"/>
    </location>
</feature>
<dbReference type="SUPFAM" id="SSF103473">
    <property type="entry name" value="MFS general substrate transporter"/>
    <property type="match status" value="1"/>
</dbReference>
<keyword evidence="9" id="KW-1185">Reference proteome</keyword>
<organism evidence="8 9">
    <name type="scientific">Larkinella punicea</name>
    <dbReference type="NCBI Taxonomy" id="2315727"/>
    <lineage>
        <taxon>Bacteria</taxon>
        <taxon>Pseudomonadati</taxon>
        <taxon>Bacteroidota</taxon>
        <taxon>Cytophagia</taxon>
        <taxon>Cytophagales</taxon>
        <taxon>Spirosomataceae</taxon>
        <taxon>Larkinella</taxon>
    </lineage>
</organism>
<gene>
    <name evidence="8" type="ORF">DUE52_24500</name>
</gene>
<dbReference type="GO" id="GO:0016020">
    <property type="term" value="C:membrane"/>
    <property type="evidence" value="ECO:0007669"/>
    <property type="project" value="UniProtKB-SubCell"/>
</dbReference>
<dbReference type="Gene3D" id="1.20.1250.20">
    <property type="entry name" value="MFS general substrate transporter like domains"/>
    <property type="match status" value="1"/>
</dbReference>
<feature type="transmembrane region" description="Helical" evidence="6">
    <location>
        <begin position="297"/>
        <end position="317"/>
    </location>
</feature>
<proteinExistence type="predicted"/>
<feature type="transmembrane region" description="Helical" evidence="6">
    <location>
        <begin position="323"/>
        <end position="343"/>
    </location>
</feature>
<feature type="transmembrane region" description="Helical" evidence="6">
    <location>
        <begin position="392"/>
        <end position="414"/>
    </location>
</feature>
<sequence length="425" mass="44668">MSHEVTSLTTAESQWVYGWRRTLLLITLLLVSIFSQIDRILPFILAESIKADLGLSDTQLGLITGMAFSICYSLASLPLARFSDHGWAKQVLVGCILIWSAMTGLGGLATGFAALALSRIGVALGEAGGTPASHALIVHKIPEQLHGRAIGLYAMGIPLGTMLGFALGGWASDNVGWRNALFGAGTFGGLVVILVLLFTEKNNVIKRDAGEDFFRSARTLLSKPAFFWLFIATNLLGFASAPFYTFAAPFLIRTHGLTASEVGISFGLLQGLMGIAGTLLGGRLFDRAVNRGSLTLLNPPAIVFGLSAITTLAGLFAPVSWMSIALFVPGMFSFAFLLPYGFGAGHLVAGPGKQALASGLLMLGSGLFSATLSPLLVGMISDAATATGVENGLQAGLLVAPVFILFTAAACFVVSRRLAVYHSWH</sequence>